<dbReference type="EMBL" id="CABPRJ010001429">
    <property type="protein sequence ID" value="VVC35965.1"/>
    <property type="molecule type" value="Genomic_DNA"/>
</dbReference>
<keyword evidence="2" id="KW-1185">Reference proteome</keyword>
<dbReference type="Proteomes" id="UP000325440">
    <property type="component" value="Unassembled WGS sequence"/>
</dbReference>
<evidence type="ECO:0000313" key="2">
    <source>
        <dbReference type="Proteomes" id="UP000325440"/>
    </source>
</evidence>
<organism evidence="1 2">
    <name type="scientific">Cinara cedri</name>
    <dbReference type="NCBI Taxonomy" id="506608"/>
    <lineage>
        <taxon>Eukaryota</taxon>
        <taxon>Metazoa</taxon>
        <taxon>Ecdysozoa</taxon>
        <taxon>Arthropoda</taxon>
        <taxon>Hexapoda</taxon>
        <taxon>Insecta</taxon>
        <taxon>Pterygota</taxon>
        <taxon>Neoptera</taxon>
        <taxon>Paraneoptera</taxon>
        <taxon>Hemiptera</taxon>
        <taxon>Sternorrhyncha</taxon>
        <taxon>Aphidomorpha</taxon>
        <taxon>Aphidoidea</taxon>
        <taxon>Aphididae</taxon>
        <taxon>Lachninae</taxon>
        <taxon>Cinara</taxon>
    </lineage>
</organism>
<sequence length="116" mass="13438">MVRFRYPHKKFPRKNLECKNLDGTNLEYKILKSVKSEDVIPASTVLVQLPEILLFVPKKKRKGKRPLGRPKQRWCDKIAKDLTILGVENYREVTLDREGWKEVCNTSMGLNGLNGL</sequence>
<name>A0A5E4N054_9HEMI</name>
<accession>A0A5E4N054</accession>
<proteinExistence type="predicted"/>
<gene>
    <name evidence="1" type="ORF">CINCED_3A005645</name>
</gene>
<evidence type="ECO:0000313" key="1">
    <source>
        <dbReference type="EMBL" id="VVC35965.1"/>
    </source>
</evidence>
<dbReference type="AlphaFoldDB" id="A0A5E4N054"/>
<protein>
    <submittedName>
        <fullName evidence="1">Uncharacterized protein</fullName>
    </submittedName>
</protein>
<reference evidence="1 2" key="1">
    <citation type="submission" date="2019-08" db="EMBL/GenBank/DDBJ databases">
        <authorList>
            <person name="Alioto T."/>
            <person name="Alioto T."/>
            <person name="Gomez Garrido J."/>
        </authorList>
    </citation>
    <scope>NUCLEOTIDE SEQUENCE [LARGE SCALE GENOMIC DNA]</scope>
</reference>